<proteinExistence type="predicted"/>
<evidence type="ECO:0000313" key="2">
    <source>
        <dbReference type="EMBL" id="KXS17108.1"/>
    </source>
</evidence>
<gene>
    <name evidence="2" type="ORF">M427DRAFT_43109</name>
</gene>
<dbReference type="InterPro" id="IPR011333">
    <property type="entry name" value="SKP1/BTB/POZ_sf"/>
</dbReference>
<dbReference type="InterPro" id="IPR000210">
    <property type="entry name" value="BTB/POZ_dom"/>
</dbReference>
<reference evidence="2 3" key="1">
    <citation type="journal article" date="2015" name="Genome Biol. Evol.">
        <title>Phylogenomic analyses indicate that early fungi evolved digesting cell walls of algal ancestors of land plants.</title>
        <authorList>
            <person name="Chang Y."/>
            <person name="Wang S."/>
            <person name="Sekimoto S."/>
            <person name="Aerts A.L."/>
            <person name="Choi C."/>
            <person name="Clum A."/>
            <person name="LaButti K.M."/>
            <person name="Lindquist E.A."/>
            <person name="Yee Ngan C."/>
            <person name="Ohm R.A."/>
            <person name="Salamov A.A."/>
            <person name="Grigoriev I.V."/>
            <person name="Spatafora J.W."/>
            <person name="Berbee M.L."/>
        </authorList>
    </citation>
    <scope>NUCLEOTIDE SEQUENCE [LARGE SCALE GENOMIC DNA]</scope>
    <source>
        <strain evidence="2 3">JEL478</strain>
    </source>
</reference>
<keyword evidence="3" id="KW-1185">Reference proteome</keyword>
<accession>A0A139AK72</accession>
<protein>
    <recommendedName>
        <fullName evidence="1">BTB domain-containing protein</fullName>
    </recommendedName>
</protein>
<evidence type="ECO:0000259" key="1">
    <source>
        <dbReference type="Pfam" id="PF00651"/>
    </source>
</evidence>
<dbReference type="AlphaFoldDB" id="A0A139AK72"/>
<evidence type="ECO:0000313" key="3">
    <source>
        <dbReference type="Proteomes" id="UP000070544"/>
    </source>
</evidence>
<dbReference type="Pfam" id="PF00651">
    <property type="entry name" value="BTB"/>
    <property type="match status" value="1"/>
</dbReference>
<organism evidence="2 3">
    <name type="scientific">Gonapodya prolifera (strain JEL478)</name>
    <name type="common">Monoblepharis prolifera</name>
    <dbReference type="NCBI Taxonomy" id="1344416"/>
    <lineage>
        <taxon>Eukaryota</taxon>
        <taxon>Fungi</taxon>
        <taxon>Fungi incertae sedis</taxon>
        <taxon>Chytridiomycota</taxon>
        <taxon>Chytridiomycota incertae sedis</taxon>
        <taxon>Monoblepharidomycetes</taxon>
        <taxon>Monoblepharidales</taxon>
        <taxon>Gonapodyaceae</taxon>
        <taxon>Gonapodya</taxon>
    </lineage>
</organism>
<dbReference type="Gene3D" id="3.30.710.10">
    <property type="entry name" value="Potassium Channel Kv1.1, Chain A"/>
    <property type="match status" value="1"/>
</dbReference>
<sequence>MCSKVFKQMFEDFAKQEEEEPPVITLSDDCAVVVPFLQWLHHSPDFSISASTTVPLLLFADKYDISDLSQHPVSPKLDLFCVGDRFEFEKIKDVTRVGALKEELWEKSPSETARIMETLSQESVTAIADFAQKAVKIGGLWVKVLESAKMRESNGDFAQYLRDIAQLADDYFHVPYRYVTCAICLRASLRNTQSFQAHVEKCLKKRASSLRCEVPQF</sequence>
<name>A0A139AK72_GONPJ</name>
<feature type="domain" description="BTB" evidence="1">
    <location>
        <begin position="1"/>
        <end position="71"/>
    </location>
</feature>
<dbReference type="Proteomes" id="UP000070544">
    <property type="component" value="Unassembled WGS sequence"/>
</dbReference>
<dbReference type="EMBL" id="KQ965748">
    <property type="protein sequence ID" value="KXS17108.1"/>
    <property type="molecule type" value="Genomic_DNA"/>
</dbReference>